<name>A0A2M9D2Y4_9MICO</name>
<evidence type="ECO:0000313" key="2">
    <source>
        <dbReference type="Proteomes" id="UP000231742"/>
    </source>
</evidence>
<keyword evidence="2" id="KW-1185">Reference proteome</keyword>
<dbReference type="EMBL" id="PGFH01000002">
    <property type="protein sequence ID" value="PJJ78378.1"/>
    <property type="molecule type" value="Genomic_DNA"/>
</dbReference>
<comment type="caution">
    <text evidence="1">The sequence shown here is derived from an EMBL/GenBank/DDBJ whole genome shotgun (WGS) entry which is preliminary data.</text>
</comment>
<organism evidence="1 2">
    <name type="scientific">Salinibacterium amurskyense</name>
    <dbReference type="NCBI Taxonomy" id="205941"/>
    <lineage>
        <taxon>Bacteria</taxon>
        <taxon>Bacillati</taxon>
        <taxon>Actinomycetota</taxon>
        <taxon>Actinomycetes</taxon>
        <taxon>Micrococcales</taxon>
        <taxon>Microbacteriaceae</taxon>
        <taxon>Salinibacterium</taxon>
    </lineage>
</organism>
<reference evidence="1 2" key="1">
    <citation type="submission" date="2017-11" db="EMBL/GenBank/DDBJ databases">
        <title>Genomic Encyclopedia of Archaeal and Bacterial Type Strains, Phase II (KMG-II): From Individual Species to Whole Genera.</title>
        <authorList>
            <person name="Goeker M."/>
        </authorList>
    </citation>
    <scope>NUCLEOTIDE SEQUENCE [LARGE SCALE GENOMIC DNA]</scope>
    <source>
        <strain evidence="1 2">DSM 16400</strain>
    </source>
</reference>
<protein>
    <submittedName>
        <fullName evidence="1">Uncharacterized protein</fullName>
    </submittedName>
</protein>
<dbReference type="Proteomes" id="UP000231742">
    <property type="component" value="Unassembled WGS sequence"/>
</dbReference>
<evidence type="ECO:0000313" key="1">
    <source>
        <dbReference type="EMBL" id="PJJ78378.1"/>
    </source>
</evidence>
<gene>
    <name evidence="1" type="ORF">CLV85_1948</name>
</gene>
<sequence length="178" mass="19087">MTLVGVLAIAILANVVQFQSIDSVAPQNYQAVNRNISSNIVEIVSQDTAVKNIYGPYWALSEHQPDAVIQLSADDAEIFPLLQFVVMGYGRADSFSLASESLADVTSLDELLASPAVYATTTGLASGHGHSEENWHYIRGECSHDGPSELVIGHLMDETDHALVFVDSCLLPNGGLSE</sequence>
<dbReference type="AlphaFoldDB" id="A0A2M9D2Y4"/>
<proteinExistence type="predicted"/>
<accession>A0A2M9D2Y4</accession>